<keyword evidence="2" id="KW-1185">Reference proteome</keyword>
<reference evidence="1 2" key="1">
    <citation type="journal article" date="2020" name="Cell">
        <title>Large-Scale Comparative Analyses of Tick Genomes Elucidate Their Genetic Diversity and Vector Capacities.</title>
        <authorList>
            <consortium name="Tick Genome and Microbiome Consortium (TIGMIC)"/>
            <person name="Jia N."/>
            <person name="Wang J."/>
            <person name="Shi W."/>
            <person name="Du L."/>
            <person name="Sun Y."/>
            <person name="Zhan W."/>
            <person name="Jiang J.F."/>
            <person name="Wang Q."/>
            <person name="Zhang B."/>
            <person name="Ji P."/>
            <person name="Bell-Sakyi L."/>
            <person name="Cui X.M."/>
            <person name="Yuan T.T."/>
            <person name="Jiang B.G."/>
            <person name="Yang W.F."/>
            <person name="Lam T.T."/>
            <person name="Chang Q.C."/>
            <person name="Ding S.J."/>
            <person name="Wang X.J."/>
            <person name="Zhu J.G."/>
            <person name="Ruan X.D."/>
            <person name="Zhao L."/>
            <person name="Wei J.T."/>
            <person name="Ye R.Z."/>
            <person name="Que T.C."/>
            <person name="Du C.H."/>
            <person name="Zhou Y.H."/>
            <person name="Cheng J.X."/>
            <person name="Dai P.F."/>
            <person name="Guo W.B."/>
            <person name="Han X.H."/>
            <person name="Huang E.J."/>
            <person name="Li L.F."/>
            <person name="Wei W."/>
            <person name="Gao Y.C."/>
            <person name="Liu J.Z."/>
            <person name="Shao H.Z."/>
            <person name="Wang X."/>
            <person name="Wang C.C."/>
            <person name="Yang T.C."/>
            <person name="Huo Q.B."/>
            <person name="Li W."/>
            <person name="Chen H.Y."/>
            <person name="Chen S.E."/>
            <person name="Zhou L.G."/>
            <person name="Ni X.B."/>
            <person name="Tian J.H."/>
            <person name="Sheng Y."/>
            <person name="Liu T."/>
            <person name="Pan Y.S."/>
            <person name="Xia L.Y."/>
            <person name="Li J."/>
            <person name="Zhao F."/>
            <person name="Cao W.C."/>
        </authorList>
    </citation>
    <scope>NUCLEOTIDE SEQUENCE [LARGE SCALE GENOMIC DNA]</scope>
    <source>
        <strain evidence="1">HaeL-2018</strain>
    </source>
</reference>
<accession>A0A9J6GJ52</accession>
<dbReference type="AlphaFoldDB" id="A0A9J6GJ52"/>
<comment type="caution">
    <text evidence="1">The sequence shown here is derived from an EMBL/GenBank/DDBJ whole genome shotgun (WGS) entry which is preliminary data.</text>
</comment>
<dbReference type="VEuPathDB" id="VectorBase:HLOH_046594"/>
<dbReference type="OrthoDB" id="3039988at2759"/>
<sequence>MSKLDPAELQQIIHSMAEDPQLAKYLVLKLSRSYNALFVTTCDTKQAARLLRIQKLPLSSRPHLPVISHQVPASGMSRGVIYGCRPCETSKTLMKALDADMEENCCCAPDGAPRDRTL</sequence>
<evidence type="ECO:0000313" key="2">
    <source>
        <dbReference type="Proteomes" id="UP000821853"/>
    </source>
</evidence>
<evidence type="ECO:0000313" key="1">
    <source>
        <dbReference type="EMBL" id="KAH9374600.1"/>
    </source>
</evidence>
<gene>
    <name evidence="1" type="ORF">HPB48_000129</name>
</gene>
<organism evidence="1 2">
    <name type="scientific">Haemaphysalis longicornis</name>
    <name type="common">Bush tick</name>
    <dbReference type="NCBI Taxonomy" id="44386"/>
    <lineage>
        <taxon>Eukaryota</taxon>
        <taxon>Metazoa</taxon>
        <taxon>Ecdysozoa</taxon>
        <taxon>Arthropoda</taxon>
        <taxon>Chelicerata</taxon>
        <taxon>Arachnida</taxon>
        <taxon>Acari</taxon>
        <taxon>Parasitiformes</taxon>
        <taxon>Ixodida</taxon>
        <taxon>Ixodoidea</taxon>
        <taxon>Ixodidae</taxon>
        <taxon>Haemaphysalinae</taxon>
        <taxon>Haemaphysalis</taxon>
    </lineage>
</organism>
<dbReference type="Proteomes" id="UP000821853">
    <property type="component" value="Chromosome 5"/>
</dbReference>
<name>A0A9J6GJ52_HAELO</name>
<proteinExistence type="predicted"/>
<dbReference type="EMBL" id="JABSTR010000007">
    <property type="protein sequence ID" value="KAH9374600.1"/>
    <property type="molecule type" value="Genomic_DNA"/>
</dbReference>
<protein>
    <submittedName>
        <fullName evidence="1">Uncharacterized protein</fullName>
    </submittedName>
</protein>